<sequence length="124" mass="13434">MDIALSGLPTNTAQTTVQLMVPEGERRSIASPSSSREFIEKAVPAPDRTATTASLEGAVSSIKDFVQTIRRDLNFDLDDSSGQMVVKVTDRATGDVVRQIPTEEALRLAENLEEARSLLFNAKA</sequence>
<dbReference type="Gene3D" id="3.30.160.170">
    <property type="entry name" value="FlaG-like"/>
    <property type="match status" value="1"/>
</dbReference>
<dbReference type="Pfam" id="PF03646">
    <property type="entry name" value="FlaG"/>
    <property type="match status" value="1"/>
</dbReference>
<dbReference type="Proteomes" id="UP000237068">
    <property type="component" value="Unassembled WGS sequence"/>
</dbReference>
<dbReference type="AlphaFoldDB" id="A0A2S4ASX6"/>
<accession>A0A2S4ASX6</accession>
<evidence type="ECO:0000313" key="2">
    <source>
        <dbReference type="Proteomes" id="UP000237068"/>
    </source>
</evidence>
<dbReference type="SUPFAM" id="SSF160214">
    <property type="entry name" value="FlaG-like"/>
    <property type="match status" value="1"/>
</dbReference>
<dbReference type="InterPro" id="IPR035924">
    <property type="entry name" value="FlaG-like_sf"/>
</dbReference>
<keyword evidence="1" id="KW-0282">Flagellum</keyword>
<reference evidence="1 2" key="1">
    <citation type="submission" date="2018-01" db="EMBL/GenBank/DDBJ databases">
        <title>Denitrification phenotypes of diverse strains of Pseudomonas stutzeri.</title>
        <authorList>
            <person name="Milligan D.A."/>
            <person name="Bergaust L."/>
            <person name="Bakken L.R."/>
            <person name="Frostegard A."/>
        </authorList>
    </citation>
    <scope>NUCLEOTIDE SEQUENCE [LARGE SCALE GENOMIC DNA]</scope>
    <source>
        <strain evidence="1 2">24a13</strain>
    </source>
</reference>
<keyword evidence="1" id="KW-0969">Cilium</keyword>
<gene>
    <name evidence="1" type="ORF">CXK91_00965</name>
</gene>
<dbReference type="EMBL" id="PPXG01000001">
    <property type="protein sequence ID" value="POH84573.1"/>
    <property type="molecule type" value="Genomic_DNA"/>
</dbReference>
<proteinExistence type="predicted"/>
<dbReference type="InterPro" id="IPR005186">
    <property type="entry name" value="FlaG"/>
</dbReference>
<evidence type="ECO:0000313" key="1">
    <source>
        <dbReference type="EMBL" id="POH84573.1"/>
    </source>
</evidence>
<keyword evidence="1" id="KW-0966">Cell projection</keyword>
<dbReference type="PANTHER" id="PTHR37166">
    <property type="entry name" value="PROTEIN FLAG"/>
    <property type="match status" value="1"/>
</dbReference>
<dbReference type="PANTHER" id="PTHR37166:SF1">
    <property type="entry name" value="PROTEIN FLAG"/>
    <property type="match status" value="1"/>
</dbReference>
<comment type="caution">
    <text evidence="1">The sequence shown here is derived from an EMBL/GenBank/DDBJ whole genome shotgun (WGS) entry which is preliminary data.</text>
</comment>
<dbReference type="OrthoDB" id="5741693at2"/>
<name>A0A2S4ASX6_STUST</name>
<dbReference type="RefSeq" id="WP_103454556.1">
    <property type="nucleotide sequence ID" value="NZ_JAMOHQ010000001.1"/>
</dbReference>
<protein>
    <submittedName>
        <fullName evidence="1">Flagellar biosynthesis protein FlaG</fullName>
    </submittedName>
</protein>
<organism evidence="1 2">
    <name type="scientific">Stutzerimonas stutzeri</name>
    <name type="common">Pseudomonas stutzeri</name>
    <dbReference type="NCBI Taxonomy" id="316"/>
    <lineage>
        <taxon>Bacteria</taxon>
        <taxon>Pseudomonadati</taxon>
        <taxon>Pseudomonadota</taxon>
        <taxon>Gammaproteobacteria</taxon>
        <taxon>Pseudomonadales</taxon>
        <taxon>Pseudomonadaceae</taxon>
        <taxon>Stutzerimonas</taxon>
    </lineage>
</organism>